<evidence type="ECO:0000313" key="2">
    <source>
        <dbReference type="Proteomes" id="UP001161276"/>
    </source>
</evidence>
<name>A0AA42W6H7_9BURK</name>
<proteinExistence type="predicted"/>
<gene>
    <name evidence="1" type="ORF">N5K24_00355</name>
</gene>
<sequence>MNAEPYAQPLARRLEIAAGASRQLTLRAGATLVCVAGSVHVQETSIGAQAAGGLGLPMSARVNAGEAHGVGYGGVVQVTAIRSADVICLDVPGPLDRFFGLAANIFRTNGAKNTNNRLGALHKISK</sequence>
<organism evidence="1 2">
    <name type="scientific">Achromobacter marplatensis</name>
    <dbReference type="NCBI Taxonomy" id="470868"/>
    <lineage>
        <taxon>Bacteria</taxon>
        <taxon>Pseudomonadati</taxon>
        <taxon>Pseudomonadota</taxon>
        <taxon>Betaproteobacteria</taxon>
        <taxon>Burkholderiales</taxon>
        <taxon>Alcaligenaceae</taxon>
        <taxon>Achromobacter</taxon>
    </lineage>
</organism>
<evidence type="ECO:0000313" key="1">
    <source>
        <dbReference type="EMBL" id="MDH2048833.1"/>
    </source>
</evidence>
<reference evidence="1" key="1">
    <citation type="submission" date="2022-09" db="EMBL/GenBank/DDBJ databases">
        <title>Intensive care unit water sources are persistently colonized with multi-drug resistant bacteria and are the site of extensive horizontal gene transfer of antibiotic resistance genes.</title>
        <authorList>
            <person name="Diorio-Toth L."/>
        </authorList>
    </citation>
    <scope>NUCLEOTIDE SEQUENCE</scope>
    <source>
        <strain evidence="1">GD03676</strain>
    </source>
</reference>
<protein>
    <submittedName>
        <fullName evidence="1">Uncharacterized protein</fullName>
    </submittedName>
</protein>
<dbReference type="AlphaFoldDB" id="A0AA42W6H7"/>
<dbReference type="RefSeq" id="WP_280025315.1">
    <property type="nucleotide sequence ID" value="NZ_CBDEUO010000025.1"/>
</dbReference>
<dbReference type="EMBL" id="JAOCKG010000001">
    <property type="protein sequence ID" value="MDH2048833.1"/>
    <property type="molecule type" value="Genomic_DNA"/>
</dbReference>
<accession>A0AA42W6H7</accession>
<comment type="caution">
    <text evidence="1">The sequence shown here is derived from an EMBL/GenBank/DDBJ whole genome shotgun (WGS) entry which is preliminary data.</text>
</comment>
<dbReference type="Proteomes" id="UP001161276">
    <property type="component" value="Unassembled WGS sequence"/>
</dbReference>